<evidence type="ECO:0000259" key="4">
    <source>
        <dbReference type="Pfam" id="PF00561"/>
    </source>
</evidence>
<proteinExistence type="inferred from homology"/>
<name>A0AAD7FWA1_9AGAR</name>
<dbReference type="GO" id="GO:0097176">
    <property type="term" value="P:epoxide metabolic process"/>
    <property type="evidence" value="ECO:0007669"/>
    <property type="project" value="TreeGrafter"/>
</dbReference>
<reference evidence="5" key="1">
    <citation type="submission" date="2023-03" db="EMBL/GenBank/DDBJ databases">
        <title>Massive genome expansion in bonnet fungi (Mycena s.s.) driven by repeated elements and novel gene families across ecological guilds.</title>
        <authorList>
            <consortium name="Lawrence Berkeley National Laboratory"/>
            <person name="Harder C.B."/>
            <person name="Miyauchi S."/>
            <person name="Viragh M."/>
            <person name="Kuo A."/>
            <person name="Thoen E."/>
            <person name="Andreopoulos B."/>
            <person name="Lu D."/>
            <person name="Skrede I."/>
            <person name="Drula E."/>
            <person name="Henrissat B."/>
            <person name="Morin E."/>
            <person name="Kohler A."/>
            <person name="Barry K."/>
            <person name="LaButti K."/>
            <person name="Morin E."/>
            <person name="Salamov A."/>
            <person name="Lipzen A."/>
            <person name="Mereny Z."/>
            <person name="Hegedus B."/>
            <person name="Baldrian P."/>
            <person name="Stursova M."/>
            <person name="Weitz H."/>
            <person name="Taylor A."/>
            <person name="Grigoriev I.V."/>
            <person name="Nagy L.G."/>
            <person name="Martin F."/>
            <person name="Kauserud H."/>
        </authorList>
    </citation>
    <scope>NUCLEOTIDE SEQUENCE</scope>
    <source>
        <strain evidence="5">9284</strain>
    </source>
</reference>
<dbReference type="PANTHER" id="PTHR21661">
    <property type="entry name" value="EPOXIDE HYDROLASE 1-RELATED"/>
    <property type="match status" value="1"/>
</dbReference>
<feature type="domain" description="AB hydrolase-1" evidence="4">
    <location>
        <begin position="146"/>
        <end position="220"/>
    </location>
</feature>
<dbReference type="PANTHER" id="PTHR21661:SF35">
    <property type="entry name" value="EPOXIDE HYDROLASE"/>
    <property type="match status" value="1"/>
</dbReference>
<dbReference type="Pfam" id="PF00561">
    <property type="entry name" value="Abhydrolase_1"/>
    <property type="match status" value="1"/>
</dbReference>
<comment type="caution">
    <text evidence="5">The sequence shown here is derived from an EMBL/GenBank/DDBJ whole genome shotgun (WGS) entry which is preliminary data.</text>
</comment>
<organism evidence="5 6">
    <name type="scientific">Roridomyces roridus</name>
    <dbReference type="NCBI Taxonomy" id="1738132"/>
    <lineage>
        <taxon>Eukaryota</taxon>
        <taxon>Fungi</taxon>
        <taxon>Dikarya</taxon>
        <taxon>Basidiomycota</taxon>
        <taxon>Agaricomycotina</taxon>
        <taxon>Agaricomycetes</taxon>
        <taxon>Agaricomycetidae</taxon>
        <taxon>Agaricales</taxon>
        <taxon>Marasmiineae</taxon>
        <taxon>Mycenaceae</taxon>
        <taxon>Roridomyces</taxon>
    </lineage>
</organism>
<comment type="similarity">
    <text evidence="1">Belongs to the peptidase S33 family.</text>
</comment>
<accession>A0AAD7FWA1</accession>
<dbReference type="InterPro" id="IPR029058">
    <property type="entry name" value="AB_hydrolase_fold"/>
</dbReference>
<evidence type="ECO:0000256" key="2">
    <source>
        <dbReference type="ARBA" id="ARBA00022801"/>
    </source>
</evidence>
<evidence type="ECO:0000313" key="5">
    <source>
        <dbReference type="EMBL" id="KAJ7646759.1"/>
    </source>
</evidence>
<dbReference type="Gene3D" id="3.40.50.1820">
    <property type="entry name" value="alpha/beta hydrolase"/>
    <property type="match status" value="1"/>
</dbReference>
<gene>
    <name evidence="5" type="ORF">FB45DRAFT_1098861</name>
</gene>
<dbReference type="GO" id="GO:0004301">
    <property type="term" value="F:epoxide hydrolase activity"/>
    <property type="evidence" value="ECO:0007669"/>
    <property type="project" value="TreeGrafter"/>
</dbReference>
<dbReference type="Proteomes" id="UP001221142">
    <property type="component" value="Unassembled WGS sequence"/>
</dbReference>
<evidence type="ECO:0000256" key="3">
    <source>
        <dbReference type="SAM" id="MobiDB-lite"/>
    </source>
</evidence>
<dbReference type="InterPro" id="IPR000073">
    <property type="entry name" value="AB_hydrolase_1"/>
</dbReference>
<keyword evidence="6" id="KW-1185">Reference proteome</keyword>
<protein>
    <submittedName>
        <fullName evidence="5">Alpha/Beta hydrolase protein</fullName>
    </submittedName>
</protein>
<dbReference type="AlphaFoldDB" id="A0AAD7FWA1"/>
<dbReference type="SUPFAM" id="SSF53474">
    <property type="entry name" value="alpha/beta-Hydrolases"/>
    <property type="match status" value="1"/>
</dbReference>
<feature type="region of interest" description="Disordered" evidence="3">
    <location>
        <begin position="481"/>
        <end position="500"/>
    </location>
</feature>
<dbReference type="EMBL" id="JARKIF010000002">
    <property type="protein sequence ID" value="KAJ7646759.1"/>
    <property type="molecule type" value="Genomic_DNA"/>
</dbReference>
<sequence length="798" mass="88301">MSVSPIKGLPLCLLVGGPERNRRGWRKAATPKYCKEALIRSGEDHDDGALGLCRGIFAARAFARSVGQVCQKRSPLHYLPHIAPEWSEAGGLMRTGRRVRVEHTFGSIFHAARNTNSGGEKKSSYTGTAAKRATQIIHHAHPHAIPIILMHGWPGSFSEFAPIIKPLSQTGKTSTGKNVSFNVVVPSLPGFVFSSPATSANWTYRDTARVFNTLMTEVLGYSTYSIHGTDWTYLLTFRAAHFSFLPFVSPSPEDLAAKNITISSVQNVTERKGDLFASIGFSYFNESAQKPNDIGLALYDSPTGQLAWIAAKMKLWSDPRAGTPPSQLTSTAILTAVSLYYLTSTFLSSIWIYGSNPAVFRTEYTPAPTDAPFLFSQFEYNSGLWPEEYVANVTNNLVRSRMNVMNLFGWLHKSLSDLDLRSSFICSPLKCRGFHKPVIEKNEECSEGSSSYRKGPVTFRSDASSSRHHFLSESSRLSFHSVSPGVTNVESDESHEQSSAGKTHFSQHGFWCCASRTHSAPSILLRRTSSSSSDGPLLNFPPATTAPMMYYRPTPAPMPMAMPISIPGSIPMTIPVYAPAPVVNSTSNWNLNPPTLMTNTTNLTRKRKFDNPAWENDAFNSNSSSMPLDEYPDPLACYPSGFGRDANAASRILKRRRVEEYPIHMNGYTEPQFLCAGCKREYFQIADHFRGLDYNSPCAAQVFHVKVGYGKWGGGISYPVWAKENAGAQWALRKRSAHATLLLRELTELVLVHVASSLTFARIRVPQSGLRRRQTQTNSKTNWAKKNIGGKIEDNSNF</sequence>
<keyword evidence="2 5" id="KW-0378">Hydrolase</keyword>
<evidence type="ECO:0000313" key="6">
    <source>
        <dbReference type="Proteomes" id="UP001221142"/>
    </source>
</evidence>
<evidence type="ECO:0000256" key="1">
    <source>
        <dbReference type="ARBA" id="ARBA00010088"/>
    </source>
</evidence>